<dbReference type="OrthoDB" id="4166375at2"/>
<evidence type="ECO:0000313" key="1">
    <source>
        <dbReference type="EMBL" id="PZX93152.1"/>
    </source>
</evidence>
<dbReference type="AlphaFoldDB" id="A0A2W7VLT6"/>
<proteinExistence type="predicted"/>
<organism evidence="1 2">
    <name type="scientific">Flavobacterium aquariorum</name>
    <dbReference type="NCBI Taxonomy" id="2217670"/>
    <lineage>
        <taxon>Bacteria</taxon>
        <taxon>Pseudomonadati</taxon>
        <taxon>Bacteroidota</taxon>
        <taxon>Flavobacteriia</taxon>
        <taxon>Flavobacteriales</taxon>
        <taxon>Flavobacteriaceae</taxon>
        <taxon>Flavobacterium</taxon>
    </lineage>
</organism>
<dbReference type="Proteomes" id="UP000249177">
    <property type="component" value="Unassembled WGS sequence"/>
</dbReference>
<sequence length="230" mass="27574">MAQLKQSEEEIIKLGKRLIEELKLEYTVNTLARWMVHYLAELIQNVEKCKSEQEKKKLQKECCDIILKVWSQKENLPMRQPLEDLKPIIELLKVFKKDDLSFLPNWLEYRHLPSNNEWATFVDLVKNNTEKLFLTVISTNLNKDLLSKTSDWFIENKDFLSDEEKDFLQHFEMITWSNDSSGVYDFNNYESKIESLSVDEKYKLIFDEMEELIEQQKQELKKLKNTILIR</sequence>
<name>A0A2W7VLT6_9FLAO</name>
<dbReference type="EMBL" id="QKXH01000007">
    <property type="protein sequence ID" value="PZX93152.1"/>
    <property type="molecule type" value="Genomic_DNA"/>
</dbReference>
<gene>
    <name evidence="1" type="ORF">DOS84_12395</name>
</gene>
<protein>
    <submittedName>
        <fullName evidence="1">Uncharacterized protein</fullName>
    </submittedName>
</protein>
<dbReference type="RefSeq" id="WP_111410433.1">
    <property type="nucleotide sequence ID" value="NZ_QKXH01000007.1"/>
</dbReference>
<evidence type="ECO:0000313" key="2">
    <source>
        <dbReference type="Proteomes" id="UP000249177"/>
    </source>
</evidence>
<reference evidence="1 2" key="1">
    <citation type="submission" date="2018-06" db="EMBL/GenBank/DDBJ databases">
        <title>Flavobacterium sp IMCC34762, genome.</title>
        <authorList>
            <person name="Joung Y."/>
            <person name="Cho J."/>
            <person name="Song J."/>
        </authorList>
    </citation>
    <scope>NUCLEOTIDE SEQUENCE [LARGE SCALE GENOMIC DNA]</scope>
    <source>
        <strain evidence="1 2">IMCC34762</strain>
    </source>
</reference>
<accession>A0A2W7VLT6</accession>
<comment type="caution">
    <text evidence="1">The sequence shown here is derived from an EMBL/GenBank/DDBJ whole genome shotgun (WGS) entry which is preliminary data.</text>
</comment>
<keyword evidence="2" id="KW-1185">Reference proteome</keyword>